<dbReference type="PIRSF" id="PIRSF000370">
    <property type="entry name" value="QueE"/>
    <property type="match status" value="1"/>
</dbReference>
<dbReference type="STRING" id="661399.AQJ67_09900"/>
<keyword evidence="8" id="KW-0671">Queuosine biosynthesis</keyword>
<dbReference type="Proteomes" id="UP000053429">
    <property type="component" value="Unassembled WGS sequence"/>
</dbReference>
<dbReference type="GO" id="GO:0016840">
    <property type="term" value="F:carbon-nitrogen lyase activity"/>
    <property type="evidence" value="ECO:0007669"/>
    <property type="project" value="UniProtKB-UniRule"/>
</dbReference>
<accession>A0A101U5Y4</accession>
<comment type="catalytic activity">
    <reaction evidence="8">
        <text>6-carboxy-5,6,7,8-tetrahydropterin + H(+) = 7-carboxy-7-carbaguanine + NH4(+)</text>
        <dbReference type="Rhea" id="RHEA:27974"/>
        <dbReference type="ChEBI" id="CHEBI:15378"/>
        <dbReference type="ChEBI" id="CHEBI:28938"/>
        <dbReference type="ChEBI" id="CHEBI:61032"/>
        <dbReference type="ChEBI" id="CHEBI:61036"/>
        <dbReference type="EC" id="4.3.99.3"/>
    </reaction>
</comment>
<dbReference type="SFLD" id="SFLDS00029">
    <property type="entry name" value="Radical_SAM"/>
    <property type="match status" value="1"/>
</dbReference>
<keyword evidence="3 8" id="KW-0479">Metal-binding</keyword>
<evidence type="ECO:0000313" key="11">
    <source>
        <dbReference type="Proteomes" id="UP000053429"/>
    </source>
</evidence>
<comment type="caution">
    <text evidence="10">The sequence shown here is derived from an EMBL/GenBank/DDBJ whole genome shotgun (WGS) entry which is preliminary data.</text>
</comment>
<keyword evidence="11" id="KW-1185">Reference proteome</keyword>
<dbReference type="HAMAP" id="MF_00917">
    <property type="entry name" value="QueE"/>
    <property type="match status" value="1"/>
</dbReference>
<dbReference type="AlphaFoldDB" id="A0A101U5Y4"/>
<evidence type="ECO:0000256" key="1">
    <source>
        <dbReference type="ARBA" id="ARBA00022485"/>
    </source>
</evidence>
<protein>
    <recommendedName>
        <fullName evidence="8">7-carboxy-7-deazaguanine synthase</fullName>
        <shortName evidence="8">CDG synthase</shortName>
        <ecNumber evidence="8">4.3.99.3</ecNumber>
    </recommendedName>
    <alternativeName>
        <fullName evidence="8">Queuosine biosynthesis protein QueE</fullName>
    </alternativeName>
</protein>
<feature type="binding site" evidence="8">
    <location>
        <position position="43"/>
    </location>
    <ligand>
        <name>[4Fe-4S] cluster</name>
        <dbReference type="ChEBI" id="CHEBI:49883"/>
        <note>4Fe-4S-S-AdoMet</note>
    </ligand>
</feature>
<evidence type="ECO:0000256" key="3">
    <source>
        <dbReference type="ARBA" id="ARBA00022723"/>
    </source>
</evidence>
<sequence length="240" mass="26307">MRAALLEAPQRRSLRIAETFADTVQGEGPSTGTPALFIRFMLCNLICRGCDTPYTWDSSRFDLRAESKWRSIDDLLGWVLGRPEKLVVITGGEPLLQPELLTLVQELRAAGRDVEIETNGTIPPAKELVDAGPWFNASPKLSGFGSGMPQSRRIVPDALRALAASGRTRWKFVVTDPCELDEIAGLEATYGLAPISVMPEGTTPEAVLDGMRTLVEPVAGRGWRLGTRLHVLLWGDERGR</sequence>
<evidence type="ECO:0000256" key="4">
    <source>
        <dbReference type="ARBA" id="ARBA00022842"/>
    </source>
</evidence>
<evidence type="ECO:0000256" key="5">
    <source>
        <dbReference type="ARBA" id="ARBA00023004"/>
    </source>
</evidence>
<dbReference type="OrthoDB" id="9782387at2"/>
<keyword evidence="7 8" id="KW-0456">Lyase</keyword>
<dbReference type="CDD" id="cd01335">
    <property type="entry name" value="Radical_SAM"/>
    <property type="match status" value="1"/>
</dbReference>
<comment type="cofactor">
    <cofactor evidence="8">
        <name>Mg(2+)</name>
        <dbReference type="ChEBI" id="CHEBI:18420"/>
    </cofactor>
</comment>
<dbReference type="GO" id="GO:0000287">
    <property type="term" value="F:magnesium ion binding"/>
    <property type="evidence" value="ECO:0007669"/>
    <property type="project" value="UniProtKB-UniRule"/>
</dbReference>
<dbReference type="SUPFAM" id="SSF102114">
    <property type="entry name" value="Radical SAM enzymes"/>
    <property type="match status" value="1"/>
</dbReference>
<keyword evidence="2 8" id="KW-0949">S-adenosyl-L-methionine</keyword>
<comment type="subunit">
    <text evidence="8">Homodimer.</text>
</comment>
<dbReference type="EMBL" id="LMWY01000010">
    <property type="protein sequence ID" value="KUO04811.1"/>
    <property type="molecule type" value="Genomic_DNA"/>
</dbReference>
<comment type="cofactor">
    <cofactor evidence="8">
        <name>[4Fe-4S] cluster</name>
        <dbReference type="ChEBI" id="CHEBI:49883"/>
    </cofactor>
    <text evidence="8">Binds 1 [4Fe-4S] cluster. The cluster is coordinated with 3 cysteines and an exchangeable S-adenosyl-L-methionine.</text>
</comment>
<dbReference type="InterPro" id="IPR058240">
    <property type="entry name" value="rSAM_sf"/>
</dbReference>
<organism evidence="10 11">
    <name type="scientific">Streptomyces caeruleatus</name>
    <dbReference type="NCBI Taxonomy" id="661399"/>
    <lineage>
        <taxon>Bacteria</taxon>
        <taxon>Bacillati</taxon>
        <taxon>Actinomycetota</taxon>
        <taxon>Actinomycetes</taxon>
        <taxon>Kitasatosporales</taxon>
        <taxon>Streptomycetaceae</taxon>
        <taxon>Streptomyces</taxon>
    </lineage>
</organism>
<name>A0A101U5Y4_9ACTN</name>
<dbReference type="PANTHER" id="PTHR42836:SF1">
    <property type="entry name" value="7-CARBOXY-7-DEAZAGUANINE SYNTHASE"/>
    <property type="match status" value="1"/>
</dbReference>
<feature type="binding site" evidence="8">
    <location>
        <begin position="138"/>
        <end position="140"/>
    </location>
    <ligand>
        <name>S-adenosyl-L-methionine</name>
        <dbReference type="ChEBI" id="CHEBI:59789"/>
    </ligand>
</feature>
<keyword evidence="4 8" id="KW-0460">Magnesium</keyword>
<reference evidence="10 11" key="1">
    <citation type="submission" date="2015-10" db="EMBL/GenBank/DDBJ databases">
        <title>Draft genome sequence of Streptomyces caeruleatus NRRL B-24802, type strain for the species Streptomyces caeruleatus.</title>
        <authorList>
            <person name="Ruckert C."/>
            <person name="Winkler A."/>
            <person name="Kalinowski J."/>
            <person name="Kampfer P."/>
            <person name="Glaeser S."/>
        </authorList>
    </citation>
    <scope>NUCLEOTIDE SEQUENCE [LARGE SCALE GENOMIC DNA]</scope>
    <source>
        <strain evidence="10 11">NRRL B-24802</strain>
    </source>
</reference>
<evidence type="ECO:0000313" key="10">
    <source>
        <dbReference type="EMBL" id="KUO04811.1"/>
    </source>
</evidence>
<dbReference type="Pfam" id="PF04055">
    <property type="entry name" value="Radical_SAM"/>
    <property type="match status" value="1"/>
</dbReference>
<dbReference type="InterPro" id="IPR024924">
    <property type="entry name" value="7-CO-7-deazaguanine_synth-like"/>
</dbReference>
<keyword evidence="5 8" id="KW-0408">Iron</keyword>
<evidence type="ECO:0000259" key="9">
    <source>
        <dbReference type="PROSITE" id="PS51918"/>
    </source>
</evidence>
<evidence type="ECO:0000256" key="8">
    <source>
        <dbReference type="HAMAP-Rule" id="MF_00917"/>
    </source>
</evidence>
<feature type="binding site" evidence="8">
    <location>
        <position position="90"/>
    </location>
    <ligand>
        <name>substrate</name>
    </ligand>
</feature>
<gene>
    <name evidence="8" type="primary">queE</name>
    <name evidence="10" type="ORF">AQJ67_09900</name>
</gene>
<comment type="pathway">
    <text evidence="8">Purine metabolism; 7-cyano-7-deazaguanine biosynthesis.</text>
</comment>
<comment type="function">
    <text evidence="8">Catalyzes the complex heterocyclic radical-mediated conversion of 6-carboxy-5,6,7,8-tetrahydropterin (CPH4) to 7-carboxy-7-deazaguanine (CDG), a step common to the biosynthetic pathways of all 7-deazapurine-containing compounds.</text>
</comment>
<dbReference type="PROSITE" id="PS51918">
    <property type="entry name" value="RADICAL_SAM"/>
    <property type="match status" value="1"/>
</dbReference>
<feature type="binding site" evidence="8">
    <location>
        <position position="92"/>
    </location>
    <ligand>
        <name>S-adenosyl-L-methionine</name>
        <dbReference type="ChEBI" id="CHEBI:59789"/>
    </ligand>
</feature>
<comment type="similarity">
    <text evidence="8">Belongs to the radical SAM superfamily. 7-carboxy-7-deazaguanine synthase family.</text>
</comment>
<proteinExistence type="inferred from homology"/>
<dbReference type="PANTHER" id="PTHR42836">
    <property type="entry name" value="7-CARBOXY-7-DEAZAGUANINE SYNTHASE"/>
    <property type="match status" value="1"/>
</dbReference>
<dbReference type="InterPro" id="IPR013785">
    <property type="entry name" value="Aldolase_TIM"/>
</dbReference>
<dbReference type="RefSeq" id="WP_062717720.1">
    <property type="nucleotide sequence ID" value="NZ_KQ948926.1"/>
</dbReference>
<evidence type="ECO:0000256" key="7">
    <source>
        <dbReference type="ARBA" id="ARBA00023239"/>
    </source>
</evidence>
<dbReference type="GO" id="GO:1904047">
    <property type="term" value="F:S-adenosyl-L-methionine binding"/>
    <property type="evidence" value="ECO:0007669"/>
    <property type="project" value="UniProtKB-UniRule"/>
</dbReference>
<evidence type="ECO:0000256" key="2">
    <source>
        <dbReference type="ARBA" id="ARBA00022691"/>
    </source>
</evidence>
<feature type="binding site" evidence="8">
    <location>
        <position position="50"/>
    </location>
    <ligand>
        <name>[4Fe-4S] cluster</name>
        <dbReference type="ChEBI" id="CHEBI:49883"/>
        <note>4Fe-4S-S-AdoMet</note>
    </ligand>
</feature>
<dbReference type="Gene3D" id="3.20.20.70">
    <property type="entry name" value="Aldolase class I"/>
    <property type="match status" value="1"/>
</dbReference>
<dbReference type="EC" id="4.3.99.3" evidence="8"/>
<feature type="domain" description="Radical SAM core" evidence="9">
    <location>
        <begin position="30"/>
        <end position="236"/>
    </location>
</feature>
<keyword evidence="1 8" id="KW-0004">4Fe-4S</keyword>
<feature type="binding site" evidence="8">
    <location>
        <begin position="24"/>
        <end position="26"/>
    </location>
    <ligand>
        <name>substrate</name>
    </ligand>
</feature>
<dbReference type="InterPro" id="IPR007197">
    <property type="entry name" value="rSAM"/>
</dbReference>
<feature type="binding site" evidence="8">
    <location>
        <position position="47"/>
    </location>
    <ligand>
        <name>[4Fe-4S] cluster</name>
        <dbReference type="ChEBI" id="CHEBI:49883"/>
        <note>4Fe-4S-S-AdoMet</note>
    </ligand>
</feature>
<keyword evidence="6 8" id="KW-0411">Iron-sulfur</keyword>
<comment type="cofactor">
    <cofactor evidence="8">
        <name>S-adenosyl-L-methionine</name>
        <dbReference type="ChEBI" id="CHEBI:59789"/>
    </cofactor>
    <text evidence="8">Binds 1 S-adenosyl-L-methionine per subunit.</text>
</comment>
<evidence type="ECO:0000256" key="6">
    <source>
        <dbReference type="ARBA" id="ARBA00023014"/>
    </source>
</evidence>
<feature type="binding site" evidence="8">
    <location>
        <position position="52"/>
    </location>
    <ligand>
        <name>Mg(2+)</name>
        <dbReference type="ChEBI" id="CHEBI:18420"/>
    </ligand>
</feature>
<dbReference type="UniPathway" id="UPA00391"/>
<dbReference type="GO" id="GO:0051539">
    <property type="term" value="F:4 iron, 4 sulfur cluster binding"/>
    <property type="evidence" value="ECO:0007669"/>
    <property type="project" value="UniProtKB-UniRule"/>
</dbReference>
<comment type="caution">
    <text evidence="8">Lacks conserved residue(s) required for the propagation of feature annotation.</text>
</comment>
<dbReference type="GO" id="GO:0008616">
    <property type="term" value="P:tRNA queuosine(34) biosynthetic process"/>
    <property type="evidence" value="ECO:0007669"/>
    <property type="project" value="UniProtKB-UniRule"/>
</dbReference>
<feature type="binding site" evidence="8">
    <location>
        <position position="39"/>
    </location>
    <ligand>
        <name>substrate</name>
    </ligand>
</feature>